<dbReference type="AlphaFoldDB" id="A0A7S0GU86"/>
<gene>
    <name evidence="2" type="ORF">MSP1401_LOCUS6378</name>
</gene>
<evidence type="ECO:0008006" key="3">
    <source>
        <dbReference type="Google" id="ProtNLM"/>
    </source>
</evidence>
<feature type="region of interest" description="Disordered" evidence="1">
    <location>
        <begin position="24"/>
        <end position="61"/>
    </location>
</feature>
<dbReference type="PANTHER" id="PTHR34573:SF1">
    <property type="entry name" value="VITAMIN K EPOXIDE REDUCTASE DOMAIN-CONTAINING PROTEIN"/>
    <property type="match status" value="1"/>
</dbReference>
<feature type="compositionally biased region" description="Low complexity" evidence="1">
    <location>
        <begin position="41"/>
        <end position="56"/>
    </location>
</feature>
<accession>A0A7S0GU86</accession>
<proteinExistence type="predicted"/>
<organism evidence="2">
    <name type="scientific">Micromonas pusilla</name>
    <name type="common">Picoplanktonic green alga</name>
    <name type="synonym">Chromulina pusilla</name>
    <dbReference type="NCBI Taxonomy" id="38833"/>
    <lineage>
        <taxon>Eukaryota</taxon>
        <taxon>Viridiplantae</taxon>
        <taxon>Chlorophyta</taxon>
        <taxon>Mamiellophyceae</taxon>
        <taxon>Mamiellales</taxon>
        <taxon>Mamiellaceae</taxon>
        <taxon>Micromonas</taxon>
    </lineage>
</organism>
<protein>
    <recommendedName>
        <fullName evidence="3">Thioredoxin domain-containing protein</fullName>
    </recommendedName>
</protein>
<name>A0A7S0GU86_MICPS</name>
<reference evidence="2" key="1">
    <citation type="submission" date="2021-01" db="EMBL/GenBank/DDBJ databases">
        <authorList>
            <person name="Corre E."/>
            <person name="Pelletier E."/>
            <person name="Niang G."/>
            <person name="Scheremetjew M."/>
            <person name="Finn R."/>
            <person name="Kale V."/>
            <person name="Holt S."/>
            <person name="Cochrane G."/>
            <person name="Meng A."/>
            <person name="Brown T."/>
            <person name="Cohen L."/>
        </authorList>
    </citation>
    <scope>NUCLEOTIDE SEQUENCE</scope>
    <source>
        <strain evidence="2">CCAC1681</strain>
    </source>
</reference>
<evidence type="ECO:0000256" key="1">
    <source>
        <dbReference type="SAM" id="MobiDB-lite"/>
    </source>
</evidence>
<dbReference type="Gene3D" id="3.40.30.10">
    <property type="entry name" value="Glutaredoxin"/>
    <property type="match status" value="1"/>
</dbReference>
<dbReference type="PANTHER" id="PTHR34573">
    <property type="entry name" value="VKC DOMAIN-CONTAINING PROTEIN"/>
    <property type="match status" value="1"/>
</dbReference>
<sequence>MAPTMLSTNVHATSVATRSSLNGNAAVSGRNASAAPYRTRSAAAKASQSPASASLAETRDALSEAMDADGEAFEPSRRQAAFAGLAAAVAANITLPVGPALAGDPNKVVTVPYTKYEVTSESSAESVEAAKALKAAGARLYGAFWCENCNKQKEVLGKEAMQYIDYVECFPNGVYQNAPDGRADVTKPDAVCEGYTSAWPLWVVPKDGGEPGDEIGIQGQIKKPKELQRLVREAKGDKFDPVAYFTSGGDGYVAAEEKAVEAK</sequence>
<dbReference type="EMBL" id="HBEN01007759">
    <property type="protein sequence ID" value="CAD8440555.1"/>
    <property type="molecule type" value="Transcribed_RNA"/>
</dbReference>
<evidence type="ECO:0000313" key="2">
    <source>
        <dbReference type="EMBL" id="CAD8440555.1"/>
    </source>
</evidence>